<dbReference type="Pfam" id="PF00015">
    <property type="entry name" value="MCPsignal"/>
    <property type="match status" value="1"/>
</dbReference>
<evidence type="ECO:0000259" key="12">
    <source>
        <dbReference type="PROSITE" id="PS50111"/>
    </source>
</evidence>
<evidence type="ECO:0000313" key="15">
    <source>
        <dbReference type="Proteomes" id="UP000541535"/>
    </source>
</evidence>
<dbReference type="PANTHER" id="PTHR43531:SF14">
    <property type="entry name" value="METHYL-ACCEPTING CHEMOTAXIS PROTEIN I-RELATED"/>
    <property type="match status" value="1"/>
</dbReference>
<evidence type="ECO:0000256" key="11">
    <source>
        <dbReference type="SAM" id="Phobius"/>
    </source>
</evidence>
<dbReference type="GO" id="GO:0005886">
    <property type="term" value="C:plasma membrane"/>
    <property type="evidence" value="ECO:0007669"/>
    <property type="project" value="UniProtKB-SubCell"/>
</dbReference>
<dbReference type="Proteomes" id="UP000541535">
    <property type="component" value="Unassembled WGS sequence"/>
</dbReference>
<dbReference type="Gene3D" id="1.10.287.950">
    <property type="entry name" value="Methyl-accepting chemotaxis protein"/>
    <property type="match status" value="1"/>
</dbReference>
<dbReference type="EMBL" id="JACHXD010000016">
    <property type="protein sequence ID" value="MBB3121385.1"/>
    <property type="molecule type" value="Genomic_DNA"/>
</dbReference>
<feature type="domain" description="Methyl-accepting transducer" evidence="12">
    <location>
        <begin position="409"/>
        <end position="638"/>
    </location>
</feature>
<comment type="caution">
    <text evidence="14">The sequence shown here is derived from an EMBL/GenBank/DDBJ whole genome shotgun (WGS) entry which is preliminary data.</text>
</comment>
<name>A0A7W5FVV4_9BURK</name>
<evidence type="ECO:0000256" key="3">
    <source>
        <dbReference type="ARBA" id="ARBA00022481"/>
    </source>
</evidence>
<keyword evidence="9" id="KW-0175">Coiled coil</keyword>
<evidence type="ECO:0000256" key="8">
    <source>
        <dbReference type="PROSITE-ProRule" id="PRU00284"/>
    </source>
</evidence>
<feature type="compositionally biased region" description="Low complexity" evidence="10">
    <location>
        <begin position="662"/>
        <end position="701"/>
    </location>
</feature>
<feature type="transmembrane region" description="Helical" evidence="11">
    <location>
        <begin position="326"/>
        <end position="350"/>
    </location>
</feature>
<comment type="subcellular location">
    <subcellularLocation>
        <location evidence="1">Cell membrane</location>
        <topology evidence="1">Multi-pass membrane protein</topology>
    </subcellularLocation>
</comment>
<accession>A0A7W5FVV4</accession>
<keyword evidence="4 11" id="KW-0812">Transmembrane</keyword>
<evidence type="ECO:0000259" key="13">
    <source>
        <dbReference type="PROSITE" id="PS50885"/>
    </source>
</evidence>
<evidence type="ECO:0000256" key="9">
    <source>
        <dbReference type="SAM" id="Coils"/>
    </source>
</evidence>
<keyword evidence="15" id="KW-1185">Reference proteome</keyword>
<evidence type="ECO:0000256" key="10">
    <source>
        <dbReference type="SAM" id="MobiDB-lite"/>
    </source>
</evidence>
<keyword evidence="3" id="KW-0488">Methylation</keyword>
<evidence type="ECO:0000256" key="2">
    <source>
        <dbReference type="ARBA" id="ARBA00022475"/>
    </source>
</evidence>
<proteinExistence type="inferred from homology"/>
<dbReference type="Pfam" id="PF00672">
    <property type="entry name" value="HAMP"/>
    <property type="match status" value="1"/>
</dbReference>
<dbReference type="InterPro" id="IPR003660">
    <property type="entry name" value="HAMP_dom"/>
</dbReference>
<keyword evidence="6 11" id="KW-0472">Membrane</keyword>
<feature type="region of interest" description="Disordered" evidence="10">
    <location>
        <begin position="662"/>
        <end position="709"/>
    </location>
</feature>
<dbReference type="SMART" id="SM00304">
    <property type="entry name" value="HAMP"/>
    <property type="match status" value="1"/>
</dbReference>
<evidence type="ECO:0000313" key="14">
    <source>
        <dbReference type="EMBL" id="MBB3121385.1"/>
    </source>
</evidence>
<dbReference type="SUPFAM" id="SSF58104">
    <property type="entry name" value="Methyl-accepting chemotaxis protein (MCP) signaling domain"/>
    <property type="match status" value="1"/>
</dbReference>
<evidence type="ECO:0000256" key="1">
    <source>
        <dbReference type="ARBA" id="ARBA00004651"/>
    </source>
</evidence>
<evidence type="ECO:0000256" key="5">
    <source>
        <dbReference type="ARBA" id="ARBA00022989"/>
    </source>
</evidence>
<dbReference type="CDD" id="cd06225">
    <property type="entry name" value="HAMP"/>
    <property type="match status" value="1"/>
</dbReference>
<keyword evidence="8" id="KW-0807">Transducer</keyword>
<organism evidence="14 15">
    <name type="scientific">Pseudoduganella violacea</name>
    <dbReference type="NCBI Taxonomy" id="1715466"/>
    <lineage>
        <taxon>Bacteria</taxon>
        <taxon>Pseudomonadati</taxon>
        <taxon>Pseudomonadota</taxon>
        <taxon>Betaproteobacteria</taxon>
        <taxon>Burkholderiales</taxon>
        <taxon>Oxalobacteraceae</taxon>
        <taxon>Telluria group</taxon>
        <taxon>Pseudoduganella</taxon>
    </lineage>
</organism>
<evidence type="ECO:0000256" key="4">
    <source>
        <dbReference type="ARBA" id="ARBA00022692"/>
    </source>
</evidence>
<dbReference type="GO" id="GO:0006935">
    <property type="term" value="P:chemotaxis"/>
    <property type="evidence" value="ECO:0007669"/>
    <property type="project" value="TreeGrafter"/>
</dbReference>
<dbReference type="RefSeq" id="WP_183443109.1">
    <property type="nucleotide sequence ID" value="NZ_JACHXD010000016.1"/>
</dbReference>
<dbReference type="CDD" id="cd11386">
    <property type="entry name" value="MCP_signal"/>
    <property type="match status" value="1"/>
</dbReference>
<dbReference type="GO" id="GO:0007165">
    <property type="term" value="P:signal transduction"/>
    <property type="evidence" value="ECO:0007669"/>
    <property type="project" value="UniProtKB-KW"/>
</dbReference>
<dbReference type="SMART" id="SM00283">
    <property type="entry name" value="MA"/>
    <property type="match status" value="1"/>
</dbReference>
<dbReference type="AlphaFoldDB" id="A0A7W5FVV4"/>
<keyword evidence="5 11" id="KW-1133">Transmembrane helix</keyword>
<evidence type="ECO:0000256" key="7">
    <source>
        <dbReference type="ARBA" id="ARBA00029447"/>
    </source>
</evidence>
<gene>
    <name evidence="14" type="ORF">FHS03_004463</name>
</gene>
<comment type="similarity">
    <text evidence="7">Belongs to the methyl-accepting chemotaxis (MCP) protein family.</text>
</comment>
<reference evidence="14 15" key="1">
    <citation type="submission" date="2020-08" db="EMBL/GenBank/DDBJ databases">
        <title>Genomic Encyclopedia of Type Strains, Phase III (KMG-III): the genomes of soil and plant-associated and newly described type strains.</title>
        <authorList>
            <person name="Whitman W."/>
        </authorList>
    </citation>
    <scope>NUCLEOTIDE SEQUENCE [LARGE SCALE GENOMIC DNA]</scope>
    <source>
        <strain evidence="14 15">CECT 8897</strain>
    </source>
</reference>
<dbReference type="InterPro" id="IPR051310">
    <property type="entry name" value="MCP_chemotaxis"/>
</dbReference>
<dbReference type="PROSITE" id="PS50111">
    <property type="entry name" value="CHEMOTAXIS_TRANSDUC_2"/>
    <property type="match status" value="1"/>
</dbReference>
<dbReference type="InterPro" id="IPR033479">
    <property type="entry name" value="dCache_1"/>
</dbReference>
<protein>
    <submittedName>
        <fullName evidence="14">Methyl-accepting chemotaxis protein</fullName>
    </submittedName>
</protein>
<feature type="transmembrane region" description="Helical" evidence="11">
    <location>
        <begin position="20"/>
        <end position="45"/>
    </location>
</feature>
<keyword evidence="2" id="KW-1003">Cell membrane</keyword>
<sequence>MKQLKAKLADTTRAGLSLSLNAKICAAATILVVLSLGVTATVIGIKSSNTAEADAMNLARTASREAAGALQSRITTNLATVRGVADSMRATRGSKQPITREQTGEVVKAALLSSQDLLGAAVTWEPNALDGKDAEYAGKKPEYDDTGRYMPYWTRTDSGGVNVEPIVFSPQAGANDWYDIPKRSGKVYFTEPYVYPVNGKDVLMASLVAPIMIDGKFQGTASADFMLTYLSKILADMKTIDQGTLALVSNGGLYASHPNAALNGKKADDIPATGLERIRQGQPYEYQDDKGIVHILQPIVLHPDIGAWSVQLNFPRSVATASARELMGYTLIVSLLCAFATAVALVAILYRLTQPLRTLGTAMTGLASGDADLSARLEVKGNDELAVIGKGFNEFISKIHAVLTEVRTSSDSVAVASSEIKQGNADLSARTEQQASALEETAASMDELTSTVKQNADNARQANQLAASASEVATKGGAVVSQVVDTMASINDSSKKIVDIISVIDGIAFQTNILALNAAVEAARAGEQGRGFAVVASEVRNLAQRSAAAAKEIKELIGDSVSKVEAGSQLVVSAGSTMDEVVSSVRRVSDIVGEIAAASVEQSTGISQVNQAITQMDSVTQQNAALVEEAAAAAESLQDQAAKLVSLVSAFKMDSGIAPPAMQRAAAPRSAVSVAKPAPARKAPAPAPKKPAAASKPASVSGDDGWEEF</sequence>
<dbReference type="Gene3D" id="3.30.450.20">
    <property type="entry name" value="PAS domain"/>
    <property type="match status" value="1"/>
</dbReference>
<dbReference type="FunFam" id="1.10.287.950:FF:000001">
    <property type="entry name" value="Methyl-accepting chemotaxis sensory transducer"/>
    <property type="match status" value="1"/>
</dbReference>
<dbReference type="PROSITE" id="PS50885">
    <property type="entry name" value="HAMP"/>
    <property type="match status" value="1"/>
</dbReference>
<dbReference type="CDD" id="cd12913">
    <property type="entry name" value="PDC1_MCP_like"/>
    <property type="match status" value="1"/>
</dbReference>
<dbReference type="Pfam" id="PF02743">
    <property type="entry name" value="dCache_1"/>
    <property type="match status" value="1"/>
</dbReference>
<dbReference type="InterPro" id="IPR004089">
    <property type="entry name" value="MCPsignal_dom"/>
</dbReference>
<feature type="coiled-coil region" evidence="9">
    <location>
        <begin position="609"/>
        <end position="647"/>
    </location>
</feature>
<feature type="domain" description="HAMP" evidence="13">
    <location>
        <begin position="350"/>
        <end position="404"/>
    </location>
</feature>
<dbReference type="GO" id="GO:0004888">
    <property type="term" value="F:transmembrane signaling receptor activity"/>
    <property type="evidence" value="ECO:0007669"/>
    <property type="project" value="TreeGrafter"/>
</dbReference>
<dbReference type="PANTHER" id="PTHR43531">
    <property type="entry name" value="PROTEIN ICFG"/>
    <property type="match status" value="1"/>
</dbReference>
<evidence type="ECO:0000256" key="6">
    <source>
        <dbReference type="ARBA" id="ARBA00023136"/>
    </source>
</evidence>